<evidence type="ECO:0000256" key="1">
    <source>
        <dbReference type="SAM" id="Phobius"/>
    </source>
</evidence>
<name>A0A1E1KV98_9HELO</name>
<proteinExistence type="predicted"/>
<protein>
    <submittedName>
        <fullName evidence="3">Uncharacterized protein</fullName>
    </submittedName>
</protein>
<dbReference type="EMBL" id="FJUX01000048">
    <property type="protein sequence ID" value="CZT00905.1"/>
    <property type="molecule type" value="Genomic_DNA"/>
</dbReference>
<dbReference type="Proteomes" id="UP000178912">
    <property type="component" value="Unassembled WGS sequence"/>
</dbReference>
<feature type="transmembrane region" description="Helical" evidence="1">
    <location>
        <begin position="58"/>
        <end position="77"/>
    </location>
</feature>
<feature type="chain" id="PRO_5009446514" evidence="2">
    <location>
        <begin position="18"/>
        <end position="130"/>
    </location>
</feature>
<evidence type="ECO:0000256" key="2">
    <source>
        <dbReference type="SAM" id="SignalP"/>
    </source>
</evidence>
<evidence type="ECO:0000313" key="3">
    <source>
        <dbReference type="EMBL" id="CZT00905.1"/>
    </source>
</evidence>
<organism evidence="3 4">
    <name type="scientific">Rhynchosporium agropyri</name>
    <dbReference type="NCBI Taxonomy" id="914238"/>
    <lineage>
        <taxon>Eukaryota</taxon>
        <taxon>Fungi</taxon>
        <taxon>Dikarya</taxon>
        <taxon>Ascomycota</taxon>
        <taxon>Pezizomycotina</taxon>
        <taxon>Leotiomycetes</taxon>
        <taxon>Helotiales</taxon>
        <taxon>Ploettnerulaceae</taxon>
        <taxon>Rhynchosporium</taxon>
    </lineage>
</organism>
<keyword evidence="1" id="KW-0472">Membrane</keyword>
<keyword evidence="1" id="KW-0812">Transmembrane</keyword>
<keyword evidence="4" id="KW-1185">Reference proteome</keyword>
<keyword evidence="2" id="KW-0732">Signal</keyword>
<keyword evidence="1" id="KW-1133">Transmembrane helix</keyword>
<evidence type="ECO:0000313" key="4">
    <source>
        <dbReference type="Proteomes" id="UP000178912"/>
    </source>
</evidence>
<gene>
    <name evidence="3" type="ORF">RAG0_08790</name>
</gene>
<feature type="signal peptide" evidence="2">
    <location>
        <begin position="1"/>
        <end position="17"/>
    </location>
</feature>
<sequence>MKLSILALSQFVLLGSAEVIYAVGVCKPNQHAQCGLDGDHKRRCLGVKKYVDYPDVPSLLMTIALILFILSASIPALPTRRQRVQTSAERVRKDGVPSKYHTQSWLEDPTNTFHSGGDCYCSGLDPSTTT</sequence>
<dbReference type="AlphaFoldDB" id="A0A1E1KV98"/>
<reference evidence="4" key="1">
    <citation type="submission" date="2016-03" db="EMBL/GenBank/DDBJ databases">
        <authorList>
            <person name="Guldener U."/>
        </authorList>
    </citation>
    <scope>NUCLEOTIDE SEQUENCE [LARGE SCALE GENOMIC DNA]</scope>
    <source>
        <strain evidence="4">04CH-RAC-A.6.1</strain>
    </source>
</reference>
<accession>A0A1E1KV98</accession>